<keyword evidence="4 14" id="KW-0808">Transferase</keyword>
<dbReference type="InterPro" id="IPR011712">
    <property type="entry name" value="Sig_transdc_His_kin_sub3_dim/P"/>
</dbReference>
<keyword evidence="7" id="KW-0067">ATP-binding</keyword>
<dbReference type="Proteomes" id="UP000194360">
    <property type="component" value="Unassembled WGS sequence"/>
</dbReference>
<evidence type="ECO:0000256" key="7">
    <source>
        <dbReference type="ARBA" id="ARBA00022840"/>
    </source>
</evidence>
<dbReference type="GO" id="GO:0000155">
    <property type="term" value="F:phosphorelay sensor kinase activity"/>
    <property type="evidence" value="ECO:0007669"/>
    <property type="project" value="InterPro"/>
</dbReference>
<evidence type="ECO:0000259" key="12">
    <source>
        <dbReference type="Pfam" id="PF02518"/>
    </source>
</evidence>
<keyword evidence="6 14" id="KW-0418">Kinase</keyword>
<feature type="transmembrane region" description="Helical" evidence="11">
    <location>
        <begin position="148"/>
        <end position="167"/>
    </location>
</feature>
<keyword evidence="8" id="KW-0902">Two-component regulatory system</keyword>
<dbReference type="InterPro" id="IPR003594">
    <property type="entry name" value="HATPase_dom"/>
</dbReference>
<keyword evidence="5" id="KW-0547">Nucleotide-binding</keyword>
<feature type="coiled-coil region" evidence="9">
    <location>
        <begin position="174"/>
        <end position="201"/>
    </location>
</feature>
<evidence type="ECO:0000259" key="13">
    <source>
        <dbReference type="Pfam" id="PF07730"/>
    </source>
</evidence>
<keyword evidence="9" id="KW-0175">Coiled coil</keyword>
<evidence type="ECO:0000256" key="10">
    <source>
        <dbReference type="SAM" id="MobiDB-lite"/>
    </source>
</evidence>
<evidence type="ECO:0000256" key="2">
    <source>
        <dbReference type="ARBA" id="ARBA00012438"/>
    </source>
</evidence>
<organism evidence="14 15">
    <name type="scientific">Pseudonocardia autotrophica</name>
    <name type="common">Amycolata autotrophica</name>
    <name type="synonym">Nocardia autotrophica</name>
    <dbReference type="NCBI Taxonomy" id="2074"/>
    <lineage>
        <taxon>Bacteria</taxon>
        <taxon>Bacillati</taxon>
        <taxon>Actinomycetota</taxon>
        <taxon>Actinomycetes</taxon>
        <taxon>Pseudonocardiales</taxon>
        <taxon>Pseudonocardiaceae</taxon>
        <taxon>Pseudonocardia</taxon>
    </lineage>
</organism>
<evidence type="ECO:0000256" key="1">
    <source>
        <dbReference type="ARBA" id="ARBA00000085"/>
    </source>
</evidence>
<dbReference type="EMBL" id="MIGB01000021">
    <property type="protein sequence ID" value="OSY38724.1"/>
    <property type="molecule type" value="Genomic_DNA"/>
</dbReference>
<evidence type="ECO:0000313" key="14">
    <source>
        <dbReference type="EMBL" id="OSY38724.1"/>
    </source>
</evidence>
<keyword evidence="11" id="KW-0472">Membrane</keyword>
<dbReference type="Gene3D" id="3.30.565.10">
    <property type="entry name" value="Histidine kinase-like ATPase, C-terminal domain"/>
    <property type="match status" value="1"/>
</dbReference>
<gene>
    <name evidence="14" type="primary">liaS_9</name>
    <name evidence="14" type="ORF">BG845_03927</name>
</gene>
<evidence type="ECO:0000256" key="3">
    <source>
        <dbReference type="ARBA" id="ARBA00022553"/>
    </source>
</evidence>
<accession>A0A1Y2MU39</accession>
<reference evidence="14 15" key="1">
    <citation type="submission" date="2016-09" db="EMBL/GenBank/DDBJ databases">
        <title>Pseudonocardia autotrophica DSM535, a candidate organism with high potential of specific P450 cytochromes.</title>
        <authorList>
            <person name="Grumaz C."/>
            <person name="Vainshtein Y."/>
            <person name="Kirstahler P."/>
            <person name="Sohn K."/>
        </authorList>
    </citation>
    <scope>NUCLEOTIDE SEQUENCE [LARGE SCALE GENOMIC DNA]</scope>
    <source>
        <strain evidence="14 15">DSM 535</strain>
    </source>
</reference>
<dbReference type="PANTHER" id="PTHR24421:SF10">
    <property type="entry name" value="NITRATE_NITRITE SENSOR PROTEIN NARQ"/>
    <property type="match status" value="1"/>
</dbReference>
<evidence type="ECO:0000313" key="15">
    <source>
        <dbReference type="Proteomes" id="UP000194360"/>
    </source>
</evidence>
<dbReference type="PANTHER" id="PTHR24421">
    <property type="entry name" value="NITRATE/NITRITE SENSOR PROTEIN NARX-RELATED"/>
    <property type="match status" value="1"/>
</dbReference>
<keyword evidence="11" id="KW-0812">Transmembrane</keyword>
<keyword evidence="15" id="KW-1185">Reference proteome</keyword>
<dbReference type="GO" id="GO:0005524">
    <property type="term" value="F:ATP binding"/>
    <property type="evidence" value="ECO:0007669"/>
    <property type="project" value="UniProtKB-KW"/>
</dbReference>
<keyword evidence="11" id="KW-1133">Transmembrane helix</keyword>
<dbReference type="EC" id="2.7.13.3" evidence="2"/>
<evidence type="ECO:0000256" key="8">
    <source>
        <dbReference type="ARBA" id="ARBA00023012"/>
    </source>
</evidence>
<protein>
    <recommendedName>
        <fullName evidence="2">histidine kinase</fullName>
        <ecNumber evidence="2">2.7.13.3</ecNumber>
    </recommendedName>
</protein>
<feature type="domain" description="Histidine kinase/HSP90-like ATPase" evidence="12">
    <location>
        <begin position="319"/>
        <end position="409"/>
    </location>
</feature>
<keyword evidence="3" id="KW-0597">Phosphoprotein</keyword>
<dbReference type="Pfam" id="PF02518">
    <property type="entry name" value="HATPase_c"/>
    <property type="match status" value="1"/>
</dbReference>
<feature type="region of interest" description="Disordered" evidence="10">
    <location>
        <begin position="357"/>
        <end position="378"/>
    </location>
</feature>
<comment type="caution">
    <text evidence="14">The sequence shown here is derived from an EMBL/GenBank/DDBJ whole genome shotgun (WGS) entry which is preliminary data.</text>
</comment>
<feature type="transmembrane region" description="Helical" evidence="11">
    <location>
        <begin position="75"/>
        <end position="94"/>
    </location>
</feature>
<feature type="compositionally biased region" description="Pro residues" evidence="10">
    <location>
        <begin position="1"/>
        <end position="11"/>
    </location>
</feature>
<feature type="region of interest" description="Disordered" evidence="10">
    <location>
        <begin position="1"/>
        <end position="21"/>
    </location>
</feature>
<evidence type="ECO:0000256" key="5">
    <source>
        <dbReference type="ARBA" id="ARBA00022741"/>
    </source>
</evidence>
<dbReference type="STRING" id="2074.BG845_03927"/>
<dbReference type="InterPro" id="IPR036890">
    <property type="entry name" value="HATPase_C_sf"/>
</dbReference>
<dbReference type="SUPFAM" id="SSF55874">
    <property type="entry name" value="ATPase domain of HSP90 chaperone/DNA topoisomerase II/histidine kinase"/>
    <property type="match status" value="1"/>
</dbReference>
<dbReference type="AlphaFoldDB" id="A0A1Y2MU39"/>
<evidence type="ECO:0000256" key="9">
    <source>
        <dbReference type="SAM" id="Coils"/>
    </source>
</evidence>
<dbReference type="GO" id="GO:0046983">
    <property type="term" value="F:protein dimerization activity"/>
    <property type="evidence" value="ECO:0007669"/>
    <property type="project" value="InterPro"/>
</dbReference>
<dbReference type="GO" id="GO:0016020">
    <property type="term" value="C:membrane"/>
    <property type="evidence" value="ECO:0007669"/>
    <property type="project" value="InterPro"/>
</dbReference>
<dbReference type="CDD" id="cd16917">
    <property type="entry name" value="HATPase_UhpB-NarQ-NarX-like"/>
    <property type="match status" value="1"/>
</dbReference>
<evidence type="ECO:0000256" key="4">
    <source>
        <dbReference type="ARBA" id="ARBA00022679"/>
    </source>
</evidence>
<sequence length="416" mass="43149">MDDGGPGPPYGEPVDPVTALARPPAGPRRSEFLVTAGLLLWAVLEAVAAPRPLPLALALAAAWSLPTLWMRVAPLPSLAFLLGTFLVDALLAGAPPAGAMPFPTVLLLTFACGLWVRRTAVSVAGGMAATATVLVVQLFGYYTETVGPQFAVAVFFVAGAWTAGRLLRRRAEDLVRAEQDRARASALADAAEREAATAAQEAVARERAAIARELHDVVAHAVSVVAVQAGAAEDLVGTDPERARLHIGHARDGARQAMVEMRRMLEVLDPYDEAREDLAPLPGTGRIGDLVAATRNAGTPVTLRETGDAAPLPPAVDLAAYRVVQESLTNARRHAPGGAVTVLLDHGHDAIGIEIRNGPGGRPDPVSGGTGTTGRGLPGMAERVRVFGGTLRAGPDDDGGFTVCARLPRSTTAAAP</sequence>
<feature type="transmembrane region" description="Helical" evidence="11">
    <location>
        <begin position="100"/>
        <end position="116"/>
    </location>
</feature>
<feature type="domain" description="Signal transduction histidine kinase subgroup 3 dimerisation and phosphoacceptor" evidence="13">
    <location>
        <begin position="206"/>
        <end position="270"/>
    </location>
</feature>
<dbReference type="Pfam" id="PF07730">
    <property type="entry name" value="HisKA_3"/>
    <property type="match status" value="1"/>
</dbReference>
<dbReference type="Gene3D" id="1.20.5.1930">
    <property type="match status" value="1"/>
</dbReference>
<feature type="transmembrane region" description="Helical" evidence="11">
    <location>
        <begin position="38"/>
        <end position="63"/>
    </location>
</feature>
<proteinExistence type="predicted"/>
<feature type="compositionally biased region" description="Gly residues" evidence="10">
    <location>
        <begin position="368"/>
        <end position="377"/>
    </location>
</feature>
<evidence type="ECO:0000256" key="6">
    <source>
        <dbReference type="ARBA" id="ARBA00022777"/>
    </source>
</evidence>
<dbReference type="InterPro" id="IPR050482">
    <property type="entry name" value="Sensor_HK_TwoCompSys"/>
</dbReference>
<comment type="catalytic activity">
    <reaction evidence="1">
        <text>ATP + protein L-histidine = ADP + protein N-phospho-L-histidine.</text>
        <dbReference type="EC" id="2.7.13.3"/>
    </reaction>
</comment>
<evidence type="ECO:0000256" key="11">
    <source>
        <dbReference type="SAM" id="Phobius"/>
    </source>
</evidence>
<name>A0A1Y2MU39_PSEAH</name>
<feature type="transmembrane region" description="Helical" evidence="11">
    <location>
        <begin position="123"/>
        <end position="142"/>
    </location>
</feature>